<dbReference type="Proteomes" id="UP000189670">
    <property type="component" value="Unassembled WGS sequence"/>
</dbReference>
<sequence>MDHPNKNQPKSDMMNKKLIQLIQANEDWLMEKILHYAIEREYSKYTSTLKEAWRLSISGLSRSFVSGLETGRTDFELHPDENYSKDPIARFGINEAILHRERGIDIGMFLGFFKYYRQCYIELIDANVNGSEHATYSRWIHLFFDRVEIGLCSEWINTKEKKLFKELQDANRKMTNEKNKYLTIFESLAQPVLLLTPQLYIDNMNHAASILLDKTSVSGSKYYAIDLSKNEMTDNHPLKDKHVKEMFPWLYPVIIEFHSEKRYQQSIEKQSIWIMKIVHFKYICLK</sequence>
<name>A0A1V1P6X7_9BACT</name>
<protein>
    <submittedName>
        <fullName evidence="1">Uncharacterized protein</fullName>
    </submittedName>
</protein>
<accession>A0A1V1P6X7</accession>
<evidence type="ECO:0000313" key="2">
    <source>
        <dbReference type="Proteomes" id="UP000189670"/>
    </source>
</evidence>
<evidence type="ECO:0000313" key="1">
    <source>
        <dbReference type="EMBL" id="ETR70485.1"/>
    </source>
</evidence>
<dbReference type="AlphaFoldDB" id="A0A1V1P6X7"/>
<reference evidence="2" key="1">
    <citation type="submission" date="2012-11" db="EMBL/GenBank/DDBJ databases">
        <authorList>
            <person name="Lucero-Rivera Y.E."/>
            <person name="Tovar-Ramirez D."/>
        </authorList>
    </citation>
    <scope>NUCLEOTIDE SEQUENCE [LARGE SCALE GENOMIC DNA]</scope>
    <source>
        <strain evidence="2">Araruama</strain>
    </source>
</reference>
<organism evidence="1 2">
    <name type="scientific">Candidatus Magnetoglobus multicellularis str. Araruama</name>
    <dbReference type="NCBI Taxonomy" id="890399"/>
    <lineage>
        <taxon>Bacteria</taxon>
        <taxon>Pseudomonadati</taxon>
        <taxon>Thermodesulfobacteriota</taxon>
        <taxon>Desulfobacteria</taxon>
        <taxon>Desulfobacterales</taxon>
        <taxon>Desulfobacteraceae</taxon>
        <taxon>Candidatus Magnetoglobus</taxon>
    </lineage>
</organism>
<gene>
    <name evidence="1" type="ORF">OMM_03203</name>
</gene>
<proteinExistence type="predicted"/>
<comment type="caution">
    <text evidence="1">The sequence shown here is derived from an EMBL/GenBank/DDBJ whole genome shotgun (WGS) entry which is preliminary data.</text>
</comment>
<dbReference type="EMBL" id="ATBP01000416">
    <property type="protein sequence ID" value="ETR70485.1"/>
    <property type="molecule type" value="Genomic_DNA"/>
</dbReference>